<name>A0A421DR19_9GAMM</name>
<dbReference type="EMBL" id="MJLZ01000008">
    <property type="protein sequence ID" value="RLM26479.1"/>
    <property type="molecule type" value="Genomic_DNA"/>
</dbReference>
<sequence length="77" mass="8258">MKNLYASKATLGAVFLLAGCVPRIEVAASKEPITINMNVKIDHEIYIKADKDATQLLEKSENATGEAIKKSAPQGAQ</sequence>
<dbReference type="AlphaFoldDB" id="A0A421DR19"/>
<organism evidence="1 2">
    <name type="scientific">Brenneria alni</name>
    <dbReference type="NCBI Taxonomy" id="71656"/>
    <lineage>
        <taxon>Bacteria</taxon>
        <taxon>Pseudomonadati</taxon>
        <taxon>Pseudomonadota</taxon>
        <taxon>Gammaproteobacteria</taxon>
        <taxon>Enterobacterales</taxon>
        <taxon>Pectobacteriaceae</taxon>
        <taxon>Brenneria</taxon>
    </lineage>
</organism>
<dbReference type="Pfam" id="PF13617">
    <property type="entry name" value="Lipoprotein_19"/>
    <property type="match status" value="1"/>
</dbReference>
<dbReference type="InterPro" id="IPR025985">
    <property type="entry name" value="YnbE"/>
</dbReference>
<comment type="caution">
    <text evidence="1">The sequence shown here is derived from an EMBL/GenBank/DDBJ whole genome shotgun (WGS) entry which is preliminary data.</text>
</comment>
<evidence type="ECO:0000313" key="1">
    <source>
        <dbReference type="EMBL" id="RLM26479.1"/>
    </source>
</evidence>
<dbReference type="Proteomes" id="UP000285648">
    <property type="component" value="Unassembled WGS sequence"/>
</dbReference>
<protein>
    <recommendedName>
        <fullName evidence="3">Lipoprotein</fullName>
    </recommendedName>
</protein>
<proteinExistence type="predicted"/>
<evidence type="ECO:0008006" key="3">
    <source>
        <dbReference type="Google" id="ProtNLM"/>
    </source>
</evidence>
<gene>
    <name evidence="1" type="ORF">BIY29_05310</name>
</gene>
<dbReference type="PROSITE" id="PS51257">
    <property type="entry name" value="PROKAR_LIPOPROTEIN"/>
    <property type="match status" value="1"/>
</dbReference>
<keyword evidence="2" id="KW-1185">Reference proteome</keyword>
<reference evidence="1 2" key="1">
    <citation type="submission" date="2016-09" db="EMBL/GenBank/DDBJ databases">
        <authorList>
            <person name="Doonan J."/>
            <person name="Pachebat J.A."/>
            <person name="Golyshin P.N."/>
            <person name="Denman S."/>
            <person name="Mcdonald J.E."/>
        </authorList>
    </citation>
    <scope>NUCLEOTIDE SEQUENCE [LARGE SCALE GENOMIC DNA]</scope>
    <source>
        <strain evidence="1 2">NCPPB 3934</strain>
    </source>
</reference>
<dbReference type="OrthoDB" id="9807866at2"/>
<dbReference type="RefSeq" id="WP_121574148.1">
    <property type="nucleotide sequence ID" value="NZ_MJLZ01000008.1"/>
</dbReference>
<accession>A0A421DR19</accession>
<evidence type="ECO:0000313" key="2">
    <source>
        <dbReference type="Proteomes" id="UP000285648"/>
    </source>
</evidence>